<feature type="domain" description="Ketoreductase" evidence="5">
    <location>
        <begin position="6"/>
        <end position="216"/>
    </location>
</feature>
<evidence type="ECO:0000256" key="1">
    <source>
        <dbReference type="ARBA" id="ARBA00006484"/>
    </source>
</evidence>
<dbReference type="Proteomes" id="UP000633136">
    <property type="component" value="Unassembled WGS sequence"/>
</dbReference>
<dbReference type="InterPro" id="IPR057326">
    <property type="entry name" value="KR_dom"/>
</dbReference>
<evidence type="ECO:0000256" key="4">
    <source>
        <dbReference type="SAM" id="MobiDB-lite"/>
    </source>
</evidence>
<dbReference type="PRINTS" id="PR00081">
    <property type="entry name" value="GDHRDH"/>
</dbReference>
<protein>
    <submittedName>
        <fullName evidence="6">3-hydroxyacyl-CoA dehydrogenase</fullName>
    </submittedName>
</protein>
<evidence type="ECO:0000256" key="2">
    <source>
        <dbReference type="ARBA" id="ARBA00023002"/>
    </source>
</evidence>
<comment type="caution">
    <text evidence="6">The sequence shown here is derived from an EMBL/GenBank/DDBJ whole genome shotgun (WGS) entry which is preliminary data.</text>
</comment>
<dbReference type="PRINTS" id="PR00080">
    <property type="entry name" value="SDRFAMILY"/>
</dbReference>
<comment type="similarity">
    <text evidence="1 3">Belongs to the short-chain dehydrogenases/reductases (SDR) family.</text>
</comment>
<dbReference type="Gene3D" id="3.40.50.720">
    <property type="entry name" value="NAD(P)-binding Rossmann-like Domain"/>
    <property type="match status" value="1"/>
</dbReference>
<dbReference type="GO" id="GO:0016491">
    <property type="term" value="F:oxidoreductase activity"/>
    <property type="evidence" value="ECO:0007669"/>
    <property type="project" value="UniProtKB-KW"/>
</dbReference>
<name>A0A917ER64_9MICC</name>
<keyword evidence="7" id="KW-1185">Reference proteome</keyword>
<dbReference type="PROSITE" id="PS00061">
    <property type="entry name" value="ADH_SHORT"/>
    <property type="match status" value="1"/>
</dbReference>
<dbReference type="SMART" id="SM00822">
    <property type="entry name" value="PKS_KR"/>
    <property type="match status" value="1"/>
</dbReference>
<dbReference type="InterPro" id="IPR020904">
    <property type="entry name" value="Sc_DH/Rdtase_CS"/>
</dbReference>
<feature type="compositionally biased region" description="Gly residues" evidence="4">
    <location>
        <begin position="42"/>
        <end position="57"/>
    </location>
</feature>
<feature type="region of interest" description="Disordered" evidence="4">
    <location>
        <begin position="42"/>
        <end position="64"/>
    </location>
</feature>
<organism evidence="6 7">
    <name type="scientific">Nesterenkonia cremea</name>
    <dbReference type="NCBI Taxonomy" id="1882340"/>
    <lineage>
        <taxon>Bacteria</taxon>
        <taxon>Bacillati</taxon>
        <taxon>Actinomycetota</taxon>
        <taxon>Actinomycetes</taxon>
        <taxon>Micrococcales</taxon>
        <taxon>Micrococcaceae</taxon>
        <taxon>Nesterenkonia</taxon>
    </lineage>
</organism>
<dbReference type="InterPro" id="IPR002347">
    <property type="entry name" value="SDR_fam"/>
</dbReference>
<sequence>MDLSTASAVVTGGASGLGHATAAALIEAGAHVVVVDLPDAGGSGGSDGSADTGGSGGAAVPESPRAAAVAALGERATFHPGDVTDPQVLRSAVEQAQSQAPLRAAVSCAGIATPGKLLGREGALPAEQFMKVLAVNTGGTVNLMTAAAEAMTQNQPLGGEGGDRGVLINTASVAAFDGQIGQISYSASKGAVASLTLPAARELARHSIRVMTIAPGLFETPMMDGLPEAARDSLRAKTLHPARLGRPEDYARTVLQILENPMLNGETIRLDGSVRLDPK</sequence>
<dbReference type="PANTHER" id="PTHR43658:SF8">
    <property type="entry name" value="17-BETA-HYDROXYSTEROID DEHYDROGENASE 14-RELATED"/>
    <property type="match status" value="1"/>
</dbReference>
<dbReference type="RefSeq" id="WP_188686061.1">
    <property type="nucleotide sequence ID" value="NZ_BMIS01000013.1"/>
</dbReference>
<dbReference type="AlphaFoldDB" id="A0A917ER64"/>
<evidence type="ECO:0000313" key="6">
    <source>
        <dbReference type="EMBL" id="GGE75830.1"/>
    </source>
</evidence>
<dbReference type="Pfam" id="PF00106">
    <property type="entry name" value="adh_short"/>
    <property type="match status" value="2"/>
</dbReference>
<dbReference type="EMBL" id="BMIS01000013">
    <property type="protein sequence ID" value="GGE75830.1"/>
    <property type="molecule type" value="Genomic_DNA"/>
</dbReference>
<gene>
    <name evidence="6" type="primary">fadB</name>
    <name evidence="6" type="ORF">GCM10011401_23980</name>
</gene>
<evidence type="ECO:0000256" key="3">
    <source>
        <dbReference type="RuleBase" id="RU000363"/>
    </source>
</evidence>
<evidence type="ECO:0000259" key="5">
    <source>
        <dbReference type="SMART" id="SM00822"/>
    </source>
</evidence>
<dbReference type="InterPro" id="IPR036291">
    <property type="entry name" value="NAD(P)-bd_dom_sf"/>
</dbReference>
<reference evidence="6" key="1">
    <citation type="journal article" date="2014" name="Int. J. Syst. Evol. Microbiol.">
        <title>Complete genome sequence of Corynebacterium casei LMG S-19264T (=DSM 44701T), isolated from a smear-ripened cheese.</title>
        <authorList>
            <consortium name="US DOE Joint Genome Institute (JGI-PGF)"/>
            <person name="Walter F."/>
            <person name="Albersmeier A."/>
            <person name="Kalinowski J."/>
            <person name="Ruckert C."/>
        </authorList>
    </citation>
    <scope>NUCLEOTIDE SEQUENCE</scope>
    <source>
        <strain evidence="6">CGMCC 1.15388</strain>
    </source>
</reference>
<dbReference type="PANTHER" id="PTHR43658">
    <property type="entry name" value="SHORT-CHAIN DEHYDROGENASE/REDUCTASE"/>
    <property type="match status" value="1"/>
</dbReference>
<reference evidence="6" key="2">
    <citation type="submission" date="2020-09" db="EMBL/GenBank/DDBJ databases">
        <authorList>
            <person name="Sun Q."/>
            <person name="Zhou Y."/>
        </authorList>
    </citation>
    <scope>NUCLEOTIDE SEQUENCE</scope>
    <source>
        <strain evidence="6">CGMCC 1.15388</strain>
    </source>
</reference>
<accession>A0A917ER64</accession>
<dbReference type="SUPFAM" id="SSF51735">
    <property type="entry name" value="NAD(P)-binding Rossmann-fold domains"/>
    <property type="match status" value="1"/>
</dbReference>
<keyword evidence="2" id="KW-0560">Oxidoreductase</keyword>
<evidence type="ECO:0000313" key="7">
    <source>
        <dbReference type="Proteomes" id="UP000633136"/>
    </source>
</evidence>
<proteinExistence type="inferred from homology"/>